<dbReference type="PROSITE" id="PS50850">
    <property type="entry name" value="MFS"/>
    <property type="match status" value="1"/>
</dbReference>
<feature type="transmembrane region" description="Helical" evidence="8">
    <location>
        <begin position="363"/>
        <end position="381"/>
    </location>
</feature>
<evidence type="ECO:0000313" key="11">
    <source>
        <dbReference type="Proteomes" id="UP000249723"/>
    </source>
</evidence>
<protein>
    <submittedName>
        <fullName evidence="10">BZ3500_MvSof-1268-A1-R1_Chr3-2g06355 protein</fullName>
    </submittedName>
</protein>
<keyword evidence="6 8" id="KW-0472">Membrane</keyword>
<evidence type="ECO:0000256" key="7">
    <source>
        <dbReference type="SAM" id="MobiDB-lite"/>
    </source>
</evidence>
<dbReference type="PANTHER" id="PTHR48022">
    <property type="entry name" value="PLASTIDIC GLUCOSE TRANSPORTER 4"/>
    <property type="match status" value="1"/>
</dbReference>
<dbReference type="GO" id="GO:0005351">
    <property type="term" value="F:carbohydrate:proton symporter activity"/>
    <property type="evidence" value="ECO:0007669"/>
    <property type="project" value="TreeGrafter"/>
</dbReference>
<feature type="transmembrane region" description="Helical" evidence="8">
    <location>
        <begin position="320"/>
        <end position="343"/>
    </location>
</feature>
<feature type="transmembrane region" description="Helical" evidence="8">
    <location>
        <begin position="135"/>
        <end position="156"/>
    </location>
</feature>
<keyword evidence="3" id="KW-0813">Transport</keyword>
<feature type="transmembrane region" description="Helical" evidence="8">
    <location>
        <begin position="108"/>
        <end position="128"/>
    </location>
</feature>
<evidence type="ECO:0000256" key="5">
    <source>
        <dbReference type="ARBA" id="ARBA00022989"/>
    </source>
</evidence>
<dbReference type="PANTHER" id="PTHR48022:SF64">
    <property type="entry name" value="MAJOR FACILITATOR SUPERFAMILY (MFS) PROFILE DOMAIN-CONTAINING PROTEIN"/>
    <property type="match status" value="1"/>
</dbReference>
<feature type="transmembrane region" description="Helical" evidence="8">
    <location>
        <begin position="487"/>
        <end position="505"/>
    </location>
</feature>
<dbReference type="GO" id="GO:0016020">
    <property type="term" value="C:membrane"/>
    <property type="evidence" value="ECO:0007669"/>
    <property type="project" value="UniProtKB-SubCell"/>
</dbReference>
<dbReference type="InterPro" id="IPR020846">
    <property type="entry name" value="MFS_dom"/>
</dbReference>
<feature type="domain" description="Major facilitator superfamily (MFS) profile" evidence="9">
    <location>
        <begin position="67"/>
        <end position="510"/>
    </location>
</feature>
<dbReference type="InterPro" id="IPR005829">
    <property type="entry name" value="Sugar_transporter_CS"/>
</dbReference>
<dbReference type="InterPro" id="IPR050360">
    <property type="entry name" value="MFS_Sugar_Transporters"/>
</dbReference>
<gene>
    <name evidence="10" type="ORF">BZ3500_MVSOF-1268-A1-R1_CHR3-2G06355</name>
</gene>
<evidence type="ECO:0000259" key="9">
    <source>
        <dbReference type="PROSITE" id="PS50850"/>
    </source>
</evidence>
<dbReference type="Proteomes" id="UP000249723">
    <property type="component" value="Unassembled WGS sequence"/>
</dbReference>
<name>A0A2X0NFX4_9BASI</name>
<comment type="subcellular location">
    <subcellularLocation>
        <location evidence="1">Membrane</location>
        <topology evidence="1">Multi-pass membrane protein</topology>
    </subcellularLocation>
</comment>
<evidence type="ECO:0000313" key="10">
    <source>
        <dbReference type="EMBL" id="SCZ98416.1"/>
    </source>
</evidence>
<dbReference type="InterPro" id="IPR036259">
    <property type="entry name" value="MFS_trans_sf"/>
</dbReference>
<dbReference type="Gene3D" id="1.20.1250.20">
    <property type="entry name" value="MFS general substrate transporter like domains"/>
    <property type="match status" value="1"/>
</dbReference>
<evidence type="ECO:0000256" key="2">
    <source>
        <dbReference type="ARBA" id="ARBA00010992"/>
    </source>
</evidence>
<comment type="similarity">
    <text evidence="2">Belongs to the major facilitator superfamily. Sugar transporter (TC 2.A.1.1) family.</text>
</comment>
<keyword evidence="4 8" id="KW-0812">Transmembrane</keyword>
<evidence type="ECO:0000256" key="4">
    <source>
        <dbReference type="ARBA" id="ARBA00022692"/>
    </source>
</evidence>
<evidence type="ECO:0000256" key="3">
    <source>
        <dbReference type="ARBA" id="ARBA00022448"/>
    </source>
</evidence>
<dbReference type="FunFam" id="1.20.1250.20:FF:000134">
    <property type="entry name" value="MFS sugar transporter protein"/>
    <property type="match status" value="1"/>
</dbReference>
<feature type="transmembrane region" description="Helical" evidence="8">
    <location>
        <begin position="162"/>
        <end position="187"/>
    </location>
</feature>
<evidence type="ECO:0000256" key="1">
    <source>
        <dbReference type="ARBA" id="ARBA00004141"/>
    </source>
</evidence>
<sequence length="544" mass="59565">MLATSPAVQLPRVSDGHDYTTNGSSSTAAAGRAAATAANAEGWATLPNSLDGMHWWYNRGLIQLNFFVSVLFCAQCLNGFDDNLTAGLQALPSWHTALNHPSQSDIGLMNAVFYLAGLLSAPIAAYIADRFGRRWCVRWASLMMLAGTVIAVTAGIEPSSGYTLFVVSRAVCGSGLAFSLIVGPILLQEWAHPKQRALIGSMFNLNYALGSFIVAWIIFGTSFLPNNWAWRIPTLLQIVPALYLTIVINFVPESPRWLMSKGREREAMAFLVAYHGNGNAHDELVVFEFEEMKKAIGAEHAKGRSGSWLQLFATKRNRRLTAIVILICSMQNLSGSAIVGGYYTQILDLVGITSPASQTGINGGLTIAVIAGALLGSYLVTRTPRRRLLLTSWIALIIVNVAFVVTAQQFVTRASKAAGATHVALLFLYLFIFFIPCGSLFFSYNVEVMPYSLRAQSQGLWAVQNKAISIFNGYVNAIALQRISWKYYLVYTGIMVVQLVLVYLLCVETKGYTLEEIEALFDGKASKARIAETEVNKNENNHDE</sequence>
<dbReference type="PROSITE" id="PS00216">
    <property type="entry name" value="SUGAR_TRANSPORT_1"/>
    <property type="match status" value="1"/>
</dbReference>
<organism evidence="10 11">
    <name type="scientific">Microbotryum saponariae</name>
    <dbReference type="NCBI Taxonomy" id="289078"/>
    <lineage>
        <taxon>Eukaryota</taxon>
        <taxon>Fungi</taxon>
        <taxon>Dikarya</taxon>
        <taxon>Basidiomycota</taxon>
        <taxon>Pucciniomycotina</taxon>
        <taxon>Microbotryomycetes</taxon>
        <taxon>Microbotryales</taxon>
        <taxon>Microbotryaceae</taxon>
        <taxon>Microbotryum</taxon>
    </lineage>
</organism>
<keyword evidence="11" id="KW-1185">Reference proteome</keyword>
<feature type="region of interest" description="Disordered" evidence="7">
    <location>
        <begin position="1"/>
        <end position="25"/>
    </location>
</feature>
<dbReference type="OrthoDB" id="6133115at2759"/>
<dbReference type="SUPFAM" id="SSF103473">
    <property type="entry name" value="MFS general substrate transporter"/>
    <property type="match status" value="1"/>
</dbReference>
<dbReference type="EMBL" id="FMWP01000095">
    <property type="protein sequence ID" value="SCZ98416.1"/>
    <property type="molecule type" value="Genomic_DNA"/>
</dbReference>
<reference evidence="11" key="1">
    <citation type="submission" date="2016-10" db="EMBL/GenBank/DDBJ databases">
        <authorList>
            <person name="Jeantristanb JTB J.-T."/>
            <person name="Ricardo R."/>
        </authorList>
    </citation>
    <scope>NUCLEOTIDE SEQUENCE [LARGE SCALE GENOMIC DNA]</scope>
</reference>
<feature type="transmembrane region" description="Helical" evidence="8">
    <location>
        <begin position="230"/>
        <end position="251"/>
    </location>
</feature>
<dbReference type="InterPro" id="IPR005828">
    <property type="entry name" value="MFS_sugar_transport-like"/>
</dbReference>
<keyword evidence="5 8" id="KW-1133">Transmembrane helix</keyword>
<dbReference type="AlphaFoldDB" id="A0A2X0NFX4"/>
<dbReference type="STRING" id="289078.A0A2X0NFX4"/>
<feature type="transmembrane region" description="Helical" evidence="8">
    <location>
        <begin position="207"/>
        <end position="224"/>
    </location>
</feature>
<evidence type="ECO:0000256" key="8">
    <source>
        <dbReference type="SAM" id="Phobius"/>
    </source>
</evidence>
<evidence type="ECO:0000256" key="6">
    <source>
        <dbReference type="ARBA" id="ARBA00023136"/>
    </source>
</evidence>
<proteinExistence type="inferred from homology"/>
<accession>A0A2X0NFX4</accession>
<dbReference type="Pfam" id="PF00083">
    <property type="entry name" value="Sugar_tr"/>
    <property type="match status" value="1"/>
</dbReference>
<feature type="transmembrane region" description="Helical" evidence="8">
    <location>
        <begin position="388"/>
        <end position="411"/>
    </location>
</feature>
<feature type="transmembrane region" description="Helical" evidence="8">
    <location>
        <begin position="423"/>
        <end position="444"/>
    </location>
</feature>